<feature type="region of interest" description="Disordered" evidence="1">
    <location>
        <begin position="143"/>
        <end position="205"/>
    </location>
</feature>
<feature type="region of interest" description="Disordered" evidence="1">
    <location>
        <begin position="1"/>
        <end position="22"/>
    </location>
</feature>
<feature type="compositionally biased region" description="Acidic residues" evidence="1">
    <location>
        <begin position="241"/>
        <end position="256"/>
    </location>
</feature>
<sequence length="545" mass="58537">MPAKTGVPDGVRRTVPQPEGAHTPAEFLTSLRKLQSWSGLSVEELESRLRDPGGVPVPGGLSALLSGDLLPGEELLSEFLVACGCVPEVRARWLEVHARLAAVRSVPPSLDSGPDDVQVAGTLSVTPRRRTNTLIMPAEQVPAEQVPAEQPPPWQVQTSQPPPPPWLAQPQPIQEPPHPTHALPPQPLQPQPQAQAQAQAQALQIQPHHVREWPRPDMQWRQPDREGTLPLQELPTPPHTEDEEGQEREAEREEDVPPAAAGNRRRGRFAGTRRSDGGRRASAERRTAREPRTAGRHRSTGELPVVDAPAQAAEPAPARAGRHRASGEFPVVTSGRQRPKISAPAATVSLITVAAVVFALVSSADGGKDREAGKASRQERTAAALPPEDGLYMISPVTGEPNVNCLAIMNDNALRPTLSQHACLLEDPTERFELQSLSKGGHVLKGRAAEGEKLRCVTLDGTGDGARLRLMPCVPDDERQRFTFDPTGPPPVNGTAIFRMLPVSTHANGMCVGIDPVRPGTVHAVHTSCFRAGVRGFTFTAASGS</sequence>
<feature type="region of interest" description="Disordered" evidence="1">
    <location>
        <begin position="218"/>
        <end position="325"/>
    </location>
</feature>
<dbReference type="PROSITE" id="PS50231">
    <property type="entry name" value="RICIN_B_LECTIN"/>
    <property type="match status" value="1"/>
</dbReference>
<feature type="compositionally biased region" description="Basic and acidic residues" evidence="1">
    <location>
        <begin position="273"/>
        <end position="293"/>
    </location>
</feature>
<name>A0ABN3P980_9ACTN</name>
<feature type="compositionally biased region" description="Low complexity" evidence="1">
    <location>
        <begin position="308"/>
        <end position="319"/>
    </location>
</feature>
<reference evidence="3" key="1">
    <citation type="journal article" date="2019" name="Int. J. Syst. Evol. Microbiol.">
        <title>The Global Catalogue of Microorganisms (GCM) 10K type strain sequencing project: providing services to taxonomists for standard genome sequencing and annotation.</title>
        <authorList>
            <consortium name="The Broad Institute Genomics Platform"/>
            <consortium name="The Broad Institute Genome Sequencing Center for Infectious Disease"/>
            <person name="Wu L."/>
            <person name="Ma J."/>
        </authorList>
    </citation>
    <scope>NUCLEOTIDE SEQUENCE [LARGE SCALE GENOMIC DNA]</scope>
    <source>
        <strain evidence="3">JCM 6833</strain>
    </source>
</reference>
<feature type="compositionally biased region" description="Pro residues" evidence="1">
    <location>
        <begin position="149"/>
        <end position="190"/>
    </location>
</feature>
<proteinExistence type="predicted"/>
<accession>A0ABN3P980</accession>
<evidence type="ECO:0000313" key="2">
    <source>
        <dbReference type="EMBL" id="GAA2574331.1"/>
    </source>
</evidence>
<dbReference type="RefSeq" id="WP_344536862.1">
    <property type="nucleotide sequence ID" value="NZ_BAAATD010000001.1"/>
</dbReference>
<evidence type="ECO:0000256" key="1">
    <source>
        <dbReference type="SAM" id="MobiDB-lite"/>
    </source>
</evidence>
<evidence type="ECO:0008006" key="4">
    <source>
        <dbReference type="Google" id="ProtNLM"/>
    </source>
</evidence>
<feature type="compositionally biased region" description="Low complexity" evidence="1">
    <location>
        <begin position="191"/>
        <end position="205"/>
    </location>
</feature>
<dbReference type="Proteomes" id="UP001501509">
    <property type="component" value="Unassembled WGS sequence"/>
</dbReference>
<protein>
    <recommendedName>
        <fullName evidence="4">Ricin B lectin domain-containing protein</fullName>
    </recommendedName>
</protein>
<keyword evidence="3" id="KW-1185">Reference proteome</keyword>
<gene>
    <name evidence="2" type="ORF">GCM10010411_02710</name>
</gene>
<dbReference type="EMBL" id="BAAATD010000001">
    <property type="protein sequence ID" value="GAA2574331.1"/>
    <property type="molecule type" value="Genomic_DNA"/>
</dbReference>
<comment type="caution">
    <text evidence="2">The sequence shown here is derived from an EMBL/GenBank/DDBJ whole genome shotgun (WGS) entry which is preliminary data.</text>
</comment>
<evidence type="ECO:0000313" key="3">
    <source>
        <dbReference type="Proteomes" id="UP001501509"/>
    </source>
</evidence>
<organism evidence="2 3">
    <name type="scientific">Actinomadura fulvescens</name>
    <dbReference type="NCBI Taxonomy" id="46160"/>
    <lineage>
        <taxon>Bacteria</taxon>
        <taxon>Bacillati</taxon>
        <taxon>Actinomycetota</taxon>
        <taxon>Actinomycetes</taxon>
        <taxon>Streptosporangiales</taxon>
        <taxon>Thermomonosporaceae</taxon>
        <taxon>Actinomadura</taxon>
    </lineage>
</organism>